<feature type="transmembrane region" description="Helical" evidence="6">
    <location>
        <begin position="246"/>
        <end position="264"/>
    </location>
</feature>
<feature type="transmembrane region" description="Helical" evidence="6">
    <location>
        <begin position="294"/>
        <end position="322"/>
    </location>
</feature>
<dbReference type="PhylomeDB" id="A0A0G4FWI7"/>
<reference evidence="7 8" key="1">
    <citation type="submission" date="2014-11" db="EMBL/GenBank/DDBJ databases">
        <authorList>
            <person name="Zhu J."/>
            <person name="Qi W."/>
            <person name="Song R."/>
        </authorList>
    </citation>
    <scope>NUCLEOTIDE SEQUENCE [LARGE SCALE GENOMIC DNA]</scope>
</reference>
<proteinExistence type="predicted"/>
<protein>
    <recommendedName>
        <fullName evidence="9">Transmembrane protein</fullName>
    </recommendedName>
</protein>
<evidence type="ECO:0000256" key="6">
    <source>
        <dbReference type="SAM" id="Phobius"/>
    </source>
</evidence>
<feature type="region of interest" description="Disordered" evidence="5">
    <location>
        <begin position="578"/>
        <end position="669"/>
    </location>
</feature>
<dbReference type="Proteomes" id="UP000041254">
    <property type="component" value="Unassembled WGS sequence"/>
</dbReference>
<name>A0A0G4FWI7_VITBC</name>
<keyword evidence="4 6" id="KW-0472">Membrane</keyword>
<keyword evidence="2 6" id="KW-0812">Transmembrane</keyword>
<dbReference type="EMBL" id="CDMY01000510">
    <property type="protein sequence ID" value="CEM19221.1"/>
    <property type="molecule type" value="Genomic_DNA"/>
</dbReference>
<dbReference type="Pfam" id="PF08395">
    <property type="entry name" value="7tm_7"/>
    <property type="match status" value="1"/>
</dbReference>
<evidence type="ECO:0000256" key="4">
    <source>
        <dbReference type="ARBA" id="ARBA00023136"/>
    </source>
</evidence>
<evidence type="ECO:0000313" key="7">
    <source>
        <dbReference type="EMBL" id="CEM19221.1"/>
    </source>
</evidence>
<evidence type="ECO:0000256" key="2">
    <source>
        <dbReference type="ARBA" id="ARBA00022692"/>
    </source>
</evidence>
<gene>
    <name evidence="7" type="ORF">Vbra_16318</name>
</gene>
<evidence type="ECO:0008006" key="9">
    <source>
        <dbReference type="Google" id="ProtNLM"/>
    </source>
</evidence>
<dbReference type="AlphaFoldDB" id="A0A0G4FWI7"/>
<keyword evidence="8" id="KW-1185">Reference proteome</keyword>
<evidence type="ECO:0000313" key="8">
    <source>
        <dbReference type="Proteomes" id="UP000041254"/>
    </source>
</evidence>
<accession>A0A0G4FWI7</accession>
<dbReference type="GO" id="GO:0016020">
    <property type="term" value="C:membrane"/>
    <property type="evidence" value="ECO:0007669"/>
    <property type="project" value="UniProtKB-SubCell"/>
</dbReference>
<comment type="subcellular location">
    <subcellularLocation>
        <location evidence="1">Membrane</location>
        <topology evidence="1">Multi-pass membrane protein</topology>
    </subcellularLocation>
</comment>
<feature type="compositionally biased region" description="Polar residues" evidence="5">
    <location>
        <begin position="606"/>
        <end position="617"/>
    </location>
</feature>
<evidence type="ECO:0000256" key="5">
    <source>
        <dbReference type="SAM" id="MobiDB-lite"/>
    </source>
</evidence>
<evidence type="ECO:0000256" key="1">
    <source>
        <dbReference type="ARBA" id="ARBA00004141"/>
    </source>
</evidence>
<feature type="transmembrane region" description="Helical" evidence="6">
    <location>
        <begin position="481"/>
        <end position="502"/>
    </location>
</feature>
<feature type="transmembrane region" description="Helical" evidence="6">
    <location>
        <begin position="194"/>
        <end position="213"/>
    </location>
</feature>
<evidence type="ECO:0000256" key="3">
    <source>
        <dbReference type="ARBA" id="ARBA00022989"/>
    </source>
</evidence>
<keyword evidence="3 6" id="KW-1133">Transmembrane helix</keyword>
<feature type="compositionally biased region" description="Low complexity" evidence="5">
    <location>
        <begin position="626"/>
        <end position="643"/>
    </location>
</feature>
<dbReference type="VEuPathDB" id="CryptoDB:Vbra_16318"/>
<organism evidence="7 8">
    <name type="scientific">Vitrella brassicaformis (strain CCMP3155)</name>
    <dbReference type="NCBI Taxonomy" id="1169540"/>
    <lineage>
        <taxon>Eukaryota</taxon>
        <taxon>Sar</taxon>
        <taxon>Alveolata</taxon>
        <taxon>Colpodellida</taxon>
        <taxon>Vitrellaceae</taxon>
        <taxon>Vitrella</taxon>
    </lineage>
</organism>
<dbReference type="InParanoid" id="A0A0G4FWI7"/>
<sequence>MEGRSGSDPPASSSAKVIEVPTVSSCATKVTTSLDLALDSRHDHSTLPVIMEEETLSRRLRKCCKCVHESLQILCCIPSSIIWKRRKMGVSMQKMDFVKRELRTFVIWSRLVGLSFLPDDNNFVLWVWPVIIQVLLWHTTFVNTMGLWWSVTYQHQLQHMQMEASEANGSDAQQQQQQERGAAEMRQEEPLDPFVVFLFFSASLAITVSYTVLRIQWYKKGATFGQVVEFHRARGGRFLRLLRGPIVARLVISIVICIASWLHFTLHEYISKWVRGKAVGQYIMPGSEWEGLNVFVHVNVTISAFLGYLVQPMIAVSVAGLLSTICQMHTAAVNCLLWELSEPVRIQERQRKRRINKKLSAGQISRYDSSEQLPLMNAVTGHSTSGDHLAMDDDLRALSSLVQGGGEGREGAGEDEEEAGVTYTPQRVAYLMDLHRKIDSLITRSSRAVQLPIATMSLLYFITFLTCAFLFVFLPKKTQDVNMVICVIGVFITVGISCYWLLRASSQVTAKCRRLGETASLNPCPNALLHIDVDETALADGEVEGFIHPQTETPAYRASILRDHTIVISATNELAALPPLFPPSSPSTSPSHRDKNEPSPVVESPLSLTPPKQSRSLSEGEAVSNGSPTTAPSAAASSSGGPPCVIGKQDAEVQTSGRDRAEDDASVRRPPCEDWLQQVMLVQFFSSTSSGWRVYDSLITPELLSRVVYGSVTIFAIAIQRVVLSYGEVV</sequence>
<dbReference type="InterPro" id="IPR013604">
    <property type="entry name" value="7TM_chemorcpt"/>
</dbReference>
<feature type="compositionally biased region" description="Basic and acidic residues" evidence="5">
    <location>
        <begin position="657"/>
        <end position="669"/>
    </location>
</feature>
<feature type="transmembrane region" description="Helical" evidence="6">
    <location>
        <begin position="453"/>
        <end position="475"/>
    </location>
</feature>